<reference evidence="8" key="1">
    <citation type="journal article" date="2019" name="Int. J. Syst. Evol. Microbiol.">
        <title>Halobacteriovorax valvorus sp. nov., a novel prokaryotic predator isolated from coastal seawater of China.</title>
        <authorList>
            <person name="Chen M.-X."/>
        </authorList>
    </citation>
    <scope>NUCLEOTIDE SEQUENCE [LARGE SCALE GENOMIC DNA]</scope>
    <source>
        <strain evidence="8">BL9</strain>
    </source>
</reference>
<comment type="caution">
    <text evidence="7">The sequence shown here is derived from an EMBL/GenBank/DDBJ whole genome shotgun (WGS) entry which is preliminary data.</text>
</comment>
<keyword evidence="3 4" id="KW-0560">Oxidoreductase</keyword>
<feature type="domain" description="Alanine dehydrogenase/pyridine nucleotide transhydrogenase N-terminal" evidence="6">
    <location>
        <begin position="4"/>
        <end position="137"/>
    </location>
</feature>
<feature type="domain" description="Alanine dehydrogenase/pyridine nucleotide transhydrogenase NAD(H)-binding" evidence="5">
    <location>
        <begin position="149"/>
        <end position="297"/>
    </location>
</feature>
<dbReference type="Pfam" id="PF01262">
    <property type="entry name" value="AlaDh_PNT_C"/>
    <property type="match status" value="1"/>
</dbReference>
<dbReference type="RefSeq" id="WP_114706311.1">
    <property type="nucleotide sequence ID" value="NZ_QDKL01000002.1"/>
</dbReference>
<dbReference type="PANTHER" id="PTHR42795">
    <property type="entry name" value="ALANINE DEHYDROGENASE"/>
    <property type="match status" value="1"/>
</dbReference>
<keyword evidence="4" id="KW-0520">NAD</keyword>
<evidence type="ECO:0000259" key="5">
    <source>
        <dbReference type="SMART" id="SM01002"/>
    </source>
</evidence>
<gene>
    <name evidence="7" type="primary">ald</name>
    <name evidence="7" type="ORF">DAY19_06055</name>
</gene>
<proteinExistence type="inferred from homology"/>
<dbReference type="CDD" id="cd05305">
    <property type="entry name" value="L-AlaDH"/>
    <property type="match status" value="1"/>
</dbReference>
<evidence type="ECO:0000256" key="3">
    <source>
        <dbReference type="ARBA" id="ARBA00023002"/>
    </source>
</evidence>
<name>A0ABY0IFD7_9BACT</name>
<dbReference type="SUPFAM" id="SSF52283">
    <property type="entry name" value="Formate/glycerate dehydrogenase catalytic domain-like"/>
    <property type="match status" value="1"/>
</dbReference>
<organism evidence="7 8">
    <name type="scientific">Halobacteriovorax vibrionivorans</name>
    <dbReference type="NCBI Taxonomy" id="2152716"/>
    <lineage>
        <taxon>Bacteria</taxon>
        <taxon>Pseudomonadati</taxon>
        <taxon>Bdellovibrionota</taxon>
        <taxon>Bacteriovoracia</taxon>
        <taxon>Bacteriovoracales</taxon>
        <taxon>Halobacteriovoraceae</taxon>
        <taxon>Halobacteriovorax</taxon>
    </lineage>
</organism>
<dbReference type="InterPro" id="IPR007886">
    <property type="entry name" value="AlaDH/PNT_N"/>
</dbReference>
<dbReference type="InterPro" id="IPR008141">
    <property type="entry name" value="Ala_DH"/>
</dbReference>
<accession>A0ABY0IFD7</accession>
<dbReference type="EC" id="1.4.1.1" evidence="2 4"/>
<dbReference type="Pfam" id="PF05222">
    <property type="entry name" value="AlaDh_PNT_N"/>
    <property type="match status" value="1"/>
</dbReference>
<dbReference type="NCBIfam" id="TIGR00518">
    <property type="entry name" value="alaDH"/>
    <property type="match status" value="1"/>
</dbReference>
<dbReference type="InterPro" id="IPR007698">
    <property type="entry name" value="AlaDH/PNT_NAD(H)-bd"/>
</dbReference>
<evidence type="ECO:0000313" key="7">
    <source>
        <dbReference type="EMBL" id="RZF21244.1"/>
    </source>
</evidence>
<dbReference type="SUPFAM" id="SSF51735">
    <property type="entry name" value="NAD(P)-binding Rossmann-fold domains"/>
    <property type="match status" value="1"/>
</dbReference>
<dbReference type="SMART" id="SM01003">
    <property type="entry name" value="AlaDh_PNT_N"/>
    <property type="match status" value="1"/>
</dbReference>
<evidence type="ECO:0000256" key="2">
    <source>
        <dbReference type="ARBA" id="ARBA00012897"/>
    </source>
</evidence>
<keyword evidence="8" id="KW-1185">Reference proteome</keyword>
<dbReference type="Proteomes" id="UP000443582">
    <property type="component" value="Unassembled WGS sequence"/>
</dbReference>
<comment type="catalytic activity">
    <reaction evidence="4">
        <text>L-alanine + NAD(+) + H2O = pyruvate + NH4(+) + NADH + H(+)</text>
        <dbReference type="Rhea" id="RHEA:18405"/>
        <dbReference type="ChEBI" id="CHEBI:15361"/>
        <dbReference type="ChEBI" id="CHEBI:15377"/>
        <dbReference type="ChEBI" id="CHEBI:15378"/>
        <dbReference type="ChEBI" id="CHEBI:28938"/>
        <dbReference type="ChEBI" id="CHEBI:57540"/>
        <dbReference type="ChEBI" id="CHEBI:57945"/>
        <dbReference type="ChEBI" id="CHEBI:57972"/>
        <dbReference type="EC" id="1.4.1.1"/>
    </reaction>
</comment>
<dbReference type="GO" id="GO:0000286">
    <property type="term" value="F:alanine dehydrogenase activity"/>
    <property type="evidence" value="ECO:0007669"/>
    <property type="project" value="UniProtKB-EC"/>
</dbReference>
<dbReference type="SMART" id="SM01002">
    <property type="entry name" value="AlaDh_PNT_C"/>
    <property type="match status" value="1"/>
</dbReference>
<protein>
    <recommendedName>
        <fullName evidence="2 4">Alanine dehydrogenase</fullName>
        <ecNumber evidence="2 4">1.4.1.1</ecNumber>
    </recommendedName>
</protein>
<dbReference type="InterPro" id="IPR036291">
    <property type="entry name" value="NAD(P)-bd_dom_sf"/>
</dbReference>
<evidence type="ECO:0000256" key="4">
    <source>
        <dbReference type="PIRNR" id="PIRNR000183"/>
    </source>
</evidence>
<evidence type="ECO:0000259" key="6">
    <source>
        <dbReference type="SMART" id="SM01003"/>
    </source>
</evidence>
<dbReference type="PANTHER" id="PTHR42795:SF1">
    <property type="entry name" value="ALANINE DEHYDROGENASE"/>
    <property type="match status" value="1"/>
</dbReference>
<sequence>MIIGVPKEIKNNENRVGLVPGGVRQLVHDGHEVYVETNAGYGIGISDEDFIQAGAKILGSLEDVFAKSTMIIKVKEPQAREIALLKPHHILYTYLHLAADEPQTRGLMESGSTSIAYETIQPADGSLPLLTPMSEVAGRMATQIGAAYLQIDHGGKGVLLGGVPGTRRAKVTVIGCGVAGTNAIKMAMGMGADVTAIDLSTKRLAELDDLFDNRITTLFSNIENIETTVQESDLVIGAVLVPGAKAPKLVTRDMIAKMEKGSVVVDIAVDQGGCIETCKPTTHQDPTFLVDGVVHYCVANMPGAVAKTSTFALTNVTLKYARMIAKYGVEEAARMDAAFKKGINIYKGKLVYKQVADDLNLEYTPLNID</sequence>
<dbReference type="PIRSF" id="PIRSF000183">
    <property type="entry name" value="Alanine_dh"/>
    <property type="match status" value="1"/>
</dbReference>
<dbReference type="EMBL" id="QDKL01000002">
    <property type="protein sequence ID" value="RZF21244.1"/>
    <property type="molecule type" value="Genomic_DNA"/>
</dbReference>
<dbReference type="Gene3D" id="3.40.50.720">
    <property type="entry name" value="NAD(P)-binding Rossmann-like Domain"/>
    <property type="match status" value="2"/>
</dbReference>
<comment type="similarity">
    <text evidence="1 4">Belongs to the AlaDH/PNT family.</text>
</comment>
<evidence type="ECO:0000313" key="8">
    <source>
        <dbReference type="Proteomes" id="UP000443582"/>
    </source>
</evidence>
<evidence type="ECO:0000256" key="1">
    <source>
        <dbReference type="ARBA" id="ARBA00005689"/>
    </source>
</evidence>